<dbReference type="InterPro" id="IPR011992">
    <property type="entry name" value="EF-hand-dom_pair"/>
</dbReference>
<dbReference type="SUPFAM" id="SSF47473">
    <property type="entry name" value="EF-hand"/>
    <property type="match status" value="1"/>
</dbReference>
<keyword evidence="1" id="KW-0106">Calcium</keyword>
<organism evidence="3 4">
    <name type="scientific">Tetraparma gracilis</name>
    <dbReference type="NCBI Taxonomy" id="2962635"/>
    <lineage>
        <taxon>Eukaryota</taxon>
        <taxon>Sar</taxon>
        <taxon>Stramenopiles</taxon>
        <taxon>Ochrophyta</taxon>
        <taxon>Bolidophyceae</taxon>
        <taxon>Parmales</taxon>
        <taxon>Triparmaceae</taxon>
        <taxon>Tetraparma</taxon>
    </lineage>
</organism>
<dbReference type="InterPro" id="IPR002048">
    <property type="entry name" value="EF_hand_dom"/>
</dbReference>
<dbReference type="SMART" id="SM00054">
    <property type="entry name" value="EFh"/>
    <property type="match status" value="2"/>
</dbReference>
<feature type="domain" description="EF-hand" evidence="2">
    <location>
        <begin position="56"/>
        <end position="91"/>
    </location>
</feature>
<sequence length="133" mass="14977">MSVKEALTHPFVEQVLDKQFNAQSLTPLIPQIGDMSKFSLLKKNAMMAVAFNMSQTEMEELRDSFCSIDTDHSGTLTKAEFNAALKKVMPTINEEKSEKIFESMDQDGDGEISYLEFLAATMKKNELGMKELQ</sequence>
<dbReference type="CDD" id="cd00051">
    <property type="entry name" value="EFh"/>
    <property type="match status" value="1"/>
</dbReference>
<proteinExistence type="predicted"/>
<protein>
    <recommendedName>
        <fullName evidence="2">EF-hand domain-containing protein</fullName>
    </recommendedName>
</protein>
<evidence type="ECO:0000313" key="3">
    <source>
        <dbReference type="EMBL" id="GMI21762.1"/>
    </source>
</evidence>
<gene>
    <name evidence="3" type="ORF">TeGR_g10102</name>
</gene>
<reference evidence="3 4" key="1">
    <citation type="journal article" date="2023" name="Commun. Biol.">
        <title>Genome analysis of Parmales, the sister group of diatoms, reveals the evolutionary specialization of diatoms from phago-mixotrophs to photoautotrophs.</title>
        <authorList>
            <person name="Ban H."/>
            <person name="Sato S."/>
            <person name="Yoshikawa S."/>
            <person name="Yamada K."/>
            <person name="Nakamura Y."/>
            <person name="Ichinomiya M."/>
            <person name="Sato N."/>
            <person name="Blanc-Mathieu R."/>
            <person name="Endo H."/>
            <person name="Kuwata A."/>
            <person name="Ogata H."/>
        </authorList>
    </citation>
    <scope>NUCLEOTIDE SEQUENCE [LARGE SCALE GENOMIC DNA]</scope>
</reference>
<dbReference type="EMBL" id="BRYB01003850">
    <property type="protein sequence ID" value="GMI21762.1"/>
    <property type="molecule type" value="Genomic_DNA"/>
</dbReference>
<feature type="non-terminal residue" evidence="3">
    <location>
        <position position="133"/>
    </location>
</feature>
<dbReference type="Proteomes" id="UP001165060">
    <property type="component" value="Unassembled WGS sequence"/>
</dbReference>
<dbReference type="InterPro" id="IPR018247">
    <property type="entry name" value="EF_Hand_1_Ca_BS"/>
</dbReference>
<evidence type="ECO:0000259" key="2">
    <source>
        <dbReference type="PROSITE" id="PS50222"/>
    </source>
</evidence>
<dbReference type="Gene3D" id="1.10.238.10">
    <property type="entry name" value="EF-hand"/>
    <property type="match status" value="1"/>
</dbReference>
<evidence type="ECO:0000313" key="4">
    <source>
        <dbReference type="Proteomes" id="UP001165060"/>
    </source>
</evidence>
<name>A0ABQ6M8N7_9STRA</name>
<dbReference type="Pfam" id="PF13499">
    <property type="entry name" value="EF-hand_7"/>
    <property type="match status" value="1"/>
</dbReference>
<accession>A0ABQ6M8N7</accession>
<comment type="caution">
    <text evidence="3">The sequence shown here is derived from an EMBL/GenBank/DDBJ whole genome shotgun (WGS) entry which is preliminary data.</text>
</comment>
<keyword evidence="4" id="KW-1185">Reference proteome</keyword>
<dbReference type="PROSITE" id="PS00018">
    <property type="entry name" value="EF_HAND_1"/>
    <property type="match status" value="2"/>
</dbReference>
<feature type="domain" description="EF-hand" evidence="2">
    <location>
        <begin position="92"/>
        <end position="127"/>
    </location>
</feature>
<evidence type="ECO:0000256" key="1">
    <source>
        <dbReference type="ARBA" id="ARBA00022837"/>
    </source>
</evidence>
<dbReference type="PROSITE" id="PS50222">
    <property type="entry name" value="EF_HAND_2"/>
    <property type="match status" value="2"/>
</dbReference>